<dbReference type="EMBL" id="JXTB01000175">
    <property type="protein sequence ID" value="PON56057.1"/>
    <property type="molecule type" value="Genomic_DNA"/>
</dbReference>
<reference evidence="2" key="1">
    <citation type="submission" date="2016-06" db="EMBL/GenBank/DDBJ databases">
        <title>Parallel loss of symbiosis genes in relatives of nitrogen-fixing non-legume Parasponia.</title>
        <authorList>
            <person name="Van Velzen R."/>
            <person name="Holmer R."/>
            <person name="Bu F."/>
            <person name="Rutten L."/>
            <person name="Van Zeijl A."/>
            <person name="Liu W."/>
            <person name="Santuari L."/>
            <person name="Cao Q."/>
            <person name="Sharma T."/>
            <person name="Shen D."/>
            <person name="Roswanjaya Y."/>
            <person name="Wardhani T."/>
            <person name="Kalhor M.S."/>
            <person name="Jansen J."/>
            <person name="Van den Hoogen J."/>
            <person name="Gungor B."/>
            <person name="Hartog M."/>
            <person name="Hontelez J."/>
            <person name="Verver J."/>
            <person name="Yang W.-C."/>
            <person name="Schijlen E."/>
            <person name="Repin R."/>
            <person name="Schilthuizen M."/>
            <person name="Schranz E."/>
            <person name="Heidstra R."/>
            <person name="Miyata K."/>
            <person name="Fedorova E."/>
            <person name="Kohlen W."/>
            <person name="Bisseling T."/>
            <person name="Smit S."/>
            <person name="Geurts R."/>
        </authorList>
    </citation>
    <scope>NUCLEOTIDE SEQUENCE [LARGE SCALE GENOMIC DNA]</scope>
    <source>
        <strain evidence="2">cv. WU1-14</strain>
    </source>
</reference>
<comment type="caution">
    <text evidence="1">The sequence shown here is derived from an EMBL/GenBank/DDBJ whole genome shotgun (WGS) entry which is preliminary data.</text>
</comment>
<evidence type="ECO:0000313" key="1">
    <source>
        <dbReference type="EMBL" id="PON56057.1"/>
    </source>
</evidence>
<accession>A0A2P5C4T0</accession>
<sequence length="92" mass="10599">MGKASILASSPFFFFNFGDILGEHDCGGRDPKSKSFTPFVIFEVQWIFSILCDRLEQVGEMRYLGLWRGEMRELSLIVPSPISSTFEFPFFF</sequence>
<proteinExistence type="predicted"/>
<evidence type="ECO:0000313" key="2">
    <source>
        <dbReference type="Proteomes" id="UP000237105"/>
    </source>
</evidence>
<protein>
    <submittedName>
        <fullName evidence="1">Uncharacterized protein</fullName>
    </submittedName>
</protein>
<dbReference type="OrthoDB" id="10333646at2759"/>
<dbReference type="AlphaFoldDB" id="A0A2P5C4T0"/>
<organism evidence="1 2">
    <name type="scientific">Parasponia andersonii</name>
    <name type="common">Sponia andersonii</name>
    <dbReference type="NCBI Taxonomy" id="3476"/>
    <lineage>
        <taxon>Eukaryota</taxon>
        <taxon>Viridiplantae</taxon>
        <taxon>Streptophyta</taxon>
        <taxon>Embryophyta</taxon>
        <taxon>Tracheophyta</taxon>
        <taxon>Spermatophyta</taxon>
        <taxon>Magnoliopsida</taxon>
        <taxon>eudicotyledons</taxon>
        <taxon>Gunneridae</taxon>
        <taxon>Pentapetalae</taxon>
        <taxon>rosids</taxon>
        <taxon>fabids</taxon>
        <taxon>Rosales</taxon>
        <taxon>Cannabaceae</taxon>
        <taxon>Parasponia</taxon>
    </lineage>
</organism>
<dbReference type="Proteomes" id="UP000237105">
    <property type="component" value="Unassembled WGS sequence"/>
</dbReference>
<name>A0A2P5C4T0_PARAD</name>
<keyword evidence="2" id="KW-1185">Reference proteome</keyword>
<gene>
    <name evidence="1" type="ORF">PanWU01x14_184160</name>
</gene>